<feature type="non-terminal residue" evidence="2">
    <location>
        <position position="57"/>
    </location>
</feature>
<sequence>MKKFKQFRAEQQYITEVGPFASAMMAAMGIFGAGYAGYKLFKKSKEAIKGYRETKAD</sequence>
<name>A0A382AXW7_9ZZZZ</name>
<gene>
    <name evidence="2" type="ORF">METZ01_LOCUS158707</name>
</gene>
<organism evidence="2">
    <name type="scientific">marine metagenome</name>
    <dbReference type="NCBI Taxonomy" id="408172"/>
    <lineage>
        <taxon>unclassified sequences</taxon>
        <taxon>metagenomes</taxon>
        <taxon>ecological metagenomes</taxon>
    </lineage>
</organism>
<accession>A0A382AXW7</accession>
<keyword evidence="1" id="KW-0812">Transmembrane</keyword>
<protein>
    <submittedName>
        <fullName evidence="2">Uncharacterized protein</fullName>
    </submittedName>
</protein>
<evidence type="ECO:0000313" key="2">
    <source>
        <dbReference type="EMBL" id="SVB05853.1"/>
    </source>
</evidence>
<dbReference type="EMBL" id="UINC01027130">
    <property type="protein sequence ID" value="SVB05853.1"/>
    <property type="molecule type" value="Genomic_DNA"/>
</dbReference>
<proteinExistence type="predicted"/>
<evidence type="ECO:0000256" key="1">
    <source>
        <dbReference type="SAM" id="Phobius"/>
    </source>
</evidence>
<reference evidence="2" key="1">
    <citation type="submission" date="2018-05" db="EMBL/GenBank/DDBJ databases">
        <authorList>
            <person name="Lanie J.A."/>
            <person name="Ng W.-L."/>
            <person name="Kazmierczak K.M."/>
            <person name="Andrzejewski T.M."/>
            <person name="Davidsen T.M."/>
            <person name="Wayne K.J."/>
            <person name="Tettelin H."/>
            <person name="Glass J.I."/>
            <person name="Rusch D."/>
            <person name="Podicherti R."/>
            <person name="Tsui H.-C.T."/>
            <person name="Winkler M.E."/>
        </authorList>
    </citation>
    <scope>NUCLEOTIDE SEQUENCE</scope>
</reference>
<feature type="transmembrane region" description="Helical" evidence="1">
    <location>
        <begin position="20"/>
        <end position="41"/>
    </location>
</feature>
<keyword evidence="1" id="KW-1133">Transmembrane helix</keyword>
<keyword evidence="1" id="KW-0472">Membrane</keyword>
<dbReference type="AlphaFoldDB" id="A0A382AXW7"/>